<accession>A0A930BSW5</accession>
<dbReference type="Proteomes" id="UP000718593">
    <property type="component" value="Unassembled WGS sequence"/>
</dbReference>
<evidence type="ECO:0008006" key="3">
    <source>
        <dbReference type="Google" id="ProtNLM"/>
    </source>
</evidence>
<dbReference type="SUPFAM" id="SSF53098">
    <property type="entry name" value="Ribonuclease H-like"/>
    <property type="match status" value="1"/>
</dbReference>
<evidence type="ECO:0000313" key="2">
    <source>
        <dbReference type="Proteomes" id="UP000718593"/>
    </source>
</evidence>
<proteinExistence type="predicted"/>
<feature type="non-terminal residue" evidence="1">
    <location>
        <position position="1"/>
    </location>
</feature>
<dbReference type="EMBL" id="JABZMI010000144">
    <property type="protein sequence ID" value="MBF1165054.1"/>
    <property type="molecule type" value="Genomic_DNA"/>
</dbReference>
<sequence length="98" mass="10145">ELQAAVFGLEQASRLYPGQAVALFSDNRDALAWLAGIQSSPPREPGNIGAAGIPGTALHAQLAHTTLHWIKGHGRCRGNALADRHARLAAGGVAGFSL</sequence>
<dbReference type="GO" id="GO:0003676">
    <property type="term" value="F:nucleic acid binding"/>
    <property type="evidence" value="ECO:0007669"/>
    <property type="project" value="InterPro"/>
</dbReference>
<dbReference type="InterPro" id="IPR036397">
    <property type="entry name" value="RNaseH_sf"/>
</dbReference>
<evidence type="ECO:0000313" key="1">
    <source>
        <dbReference type="EMBL" id="MBF1165054.1"/>
    </source>
</evidence>
<gene>
    <name evidence="1" type="ORF">HXL68_08430</name>
</gene>
<reference evidence="1" key="1">
    <citation type="submission" date="2020-04" db="EMBL/GenBank/DDBJ databases">
        <title>Deep metagenomics examines the oral microbiome during advanced dental caries in children, revealing novel taxa and co-occurrences with host molecules.</title>
        <authorList>
            <person name="Baker J.L."/>
            <person name="Morton J.T."/>
            <person name="Dinis M."/>
            <person name="Alvarez R."/>
            <person name="Tran N.C."/>
            <person name="Knight R."/>
            <person name="Edlund A."/>
        </authorList>
    </citation>
    <scope>NUCLEOTIDE SEQUENCE</scope>
    <source>
        <strain evidence="1">JCVI_32_bin.24</strain>
    </source>
</reference>
<comment type="caution">
    <text evidence="1">The sequence shown here is derived from an EMBL/GenBank/DDBJ whole genome shotgun (WGS) entry which is preliminary data.</text>
</comment>
<dbReference type="Gene3D" id="3.30.420.10">
    <property type="entry name" value="Ribonuclease H-like superfamily/Ribonuclease H"/>
    <property type="match status" value="1"/>
</dbReference>
<dbReference type="InterPro" id="IPR012337">
    <property type="entry name" value="RNaseH-like_sf"/>
</dbReference>
<name>A0A930BSW5_9RHOO</name>
<protein>
    <recommendedName>
        <fullName evidence="3">RNase H type-1 domain-containing protein</fullName>
    </recommendedName>
</protein>
<dbReference type="AlphaFoldDB" id="A0A930BSW5"/>
<organism evidence="1 2">
    <name type="scientific">Dechloromonas agitata</name>
    <dbReference type="NCBI Taxonomy" id="73030"/>
    <lineage>
        <taxon>Bacteria</taxon>
        <taxon>Pseudomonadati</taxon>
        <taxon>Pseudomonadota</taxon>
        <taxon>Betaproteobacteria</taxon>
        <taxon>Rhodocyclales</taxon>
        <taxon>Azonexaceae</taxon>
        <taxon>Dechloromonas</taxon>
    </lineage>
</organism>